<dbReference type="AlphaFoldDB" id="A0A1Y3QW09"/>
<dbReference type="PANTHER" id="PTHR43272:SF33">
    <property type="entry name" value="AMP-BINDING DOMAIN-CONTAINING PROTEIN-RELATED"/>
    <property type="match status" value="1"/>
</dbReference>
<gene>
    <name evidence="4" type="ORF">B5G41_05250</name>
</gene>
<evidence type="ECO:0000313" key="5">
    <source>
        <dbReference type="Proteomes" id="UP000195772"/>
    </source>
</evidence>
<dbReference type="EMBL" id="NFHB01000003">
    <property type="protein sequence ID" value="OUN03871.1"/>
    <property type="molecule type" value="Genomic_DNA"/>
</dbReference>
<dbReference type="PANTHER" id="PTHR43272">
    <property type="entry name" value="LONG-CHAIN-FATTY-ACID--COA LIGASE"/>
    <property type="match status" value="1"/>
</dbReference>
<evidence type="ECO:0000256" key="2">
    <source>
        <dbReference type="ARBA" id="ARBA00022840"/>
    </source>
</evidence>
<keyword evidence="2" id="KW-0067">ATP-binding</keyword>
<evidence type="ECO:0000313" key="4">
    <source>
        <dbReference type="EMBL" id="OUN03871.1"/>
    </source>
</evidence>
<reference evidence="5" key="1">
    <citation type="submission" date="2017-04" db="EMBL/GenBank/DDBJ databases">
        <title>Function of individual gut microbiota members based on whole genome sequencing of pure cultures obtained from chicken caecum.</title>
        <authorList>
            <person name="Medvecky M."/>
            <person name="Cejkova D."/>
            <person name="Polansky O."/>
            <person name="Karasova D."/>
            <person name="Kubasova T."/>
            <person name="Cizek A."/>
            <person name="Rychlik I."/>
        </authorList>
    </citation>
    <scope>NUCLEOTIDE SEQUENCE [LARGE SCALE GENOMIC DNA]</scope>
    <source>
        <strain evidence="5">An90</strain>
    </source>
</reference>
<sequence length="635" mass="71008">MKKTIIDLFEDSVVKYGAKTFLLEKKHRAFEPTTYAETKEQALEIGAGLAAAGIRPGDKVAILSEGCNAWITSELGVFYAGAVSVPLSVKLEESNDLLFRMRHAEVRALFVSKYQLSKIRRIRAELPQVEHIIVIGHIPLEAGETALGTLRRMGRDYLAANREEFLAIGRSIRNDDYATITYTSGTTADPKGVVLTHRNYTANVEQSLSRIDIPPYYRTLIILPLDHCFAHVVGFYIMIACGATVATVQVGATPMETLKNIPQNIREVRPHFLLSVPALAKNFRKNIESSIRAKGRFTERLFNFALRTAYLYNRDGYSKGHGWRIVLWPLVKLFDAALFRKVREAFGGSLRFFVGGGALLDAELQRFYYAIGIPMFQGYGLSEATPVISTNSPKYHWHRFGSSGKILIPLDLKIVDETGRELPRGQKGEIVIRGENVMAGYWKNPEATADTLRDGWLHTGDMGYVSEDDFLYVLGRFKSLLIASDGEKYSPEGMEEAIVDKSPYIDQIIVHNNQSPFTGAIVVPNREALRRELDSSGVAAEKRAETAAAILGGEIDRYRAGGIFGGEFPERWLPAGLAIVDEPFTEHNGLVNSTMKVVRNKVEEHFRDRLEYLYTPEGRDLKNPKNLASLKKIVD</sequence>
<name>A0A1Y3QW09_9BACT</name>
<dbReference type="GO" id="GO:0005524">
    <property type="term" value="F:ATP binding"/>
    <property type="evidence" value="ECO:0007669"/>
    <property type="project" value="UniProtKB-KW"/>
</dbReference>
<dbReference type="Proteomes" id="UP000195772">
    <property type="component" value="Unassembled WGS sequence"/>
</dbReference>
<dbReference type="Gene3D" id="3.40.50.12780">
    <property type="entry name" value="N-terminal domain of ligase-like"/>
    <property type="match status" value="1"/>
</dbReference>
<dbReference type="Pfam" id="PF00501">
    <property type="entry name" value="AMP-binding"/>
    <property type="match status" value="1"/>
</dbReference>
<dbReference type="InterPro" id="IPR042099">
    <property type="entry name" value="ANL_N_sf"/>
</dbReference>
<organism evidence="4 5">
    <name type="scientific">Alistipes onderdonkii</name>
    <dbReference type="NCBI Taxonomy" id="328813"/>
    <lineage>
        <taxon>Bacteria</taxon>
        <taxon>Pseudomonadati</taxon>
        <taxon>Bacteroidota</taxon>
        <taxon>Bacteroidia</taxon>
        <taxon>Bacteroidales</taxon>
        <taxon>Rikenellaceae</taxon>
        <taxon>Alistipes</taxon>
    </lineage>
</organism>
<dbReference type="RefSeq" id="WP_087401657.1">
    <property type="nucleotide sequence ID" value="NZ_NFHB01000003.1"/>
</dbReference>
<keyword evidence="4" id="KW-0436">Ligase</keyword>
<evidence type="ECO:0000259" key="3">
    <source>
        <dbReference type="Pfam" id="PF00501"/>
    </source>
</evidence>
<proteinExistence type="predicted"/>
<dbReference type="GO" id="GO:0004467">
    <property type="term" value="F:long-chain fatty acid-CoA ligase activity"/>
    <property type="evidence" value="ECO:0007669"/>
    <property type="project" value="TreeGrafter"/>
</dbReference>
<evidence type="ECO:0000256" key="1">
    <source>
        <dbReference type="ARBA" id="ARBA00022741"/>
    </source>
</evidence>
<feature type="domain" description="AMP-dependent synthetase/ligase" evidence="3">
    <location>
        <begin position="9"/>
        <end position="442"/>
    </location>
</feature>
<accession>A0A1Y3QW09</accession>
<dbReference type="eggNOG" id="COG1022">
    <property type="taxonomic scope" value="Bacteria"/>
</dbReference>
<dbReference type="OrthoDB" id="9803968at2"/>
<dbReference type="SUPFAM" id="SSF56801">
    <property type="entry name" value="Acetyl-CoA synthetase-like"/>
    <property type="match status" value="1"/>
</dbReference>
<protein>
    <submittedName>
        <fullName evidence="4">Long-chain fatty acid--CoA ligase</fullName>
    </submittedName>
</protein>
<keyword evidence="1" id="KW-0547">Nucleotide-binding</keyword>
<comment type="caution">
    <text evidence="4">The sequence shown here is derived from an EMBL/GenBank/DDBJ whole genome shotgun (WGS) entry which is preliminary data.</text>
</comment>
<dbReference type="InterPro" id="IPR000873">
    <property type="entry name" value="AMP-dep_synth/lig_dom"/>
</dbReference>
<dbReference type="Pfam" id="PF23562">
    <property type="entry name" value="AMP-binding_C_3"/>
    <property type="match status" value="1"/>
</dbReference>
<dbReference type="GO" id="GO:0016020">
    <property type="term" value="C:membrane"/>
    <property type="evidence" value="ECO:0007669"/>
    <property type="project" value="TreeGrafter"/>
</dbReference>